<dbReference type="HGNC" id="HGNC:4641">
    <property type="gene designation" value="GSTT1"/>
</dbReference>
<dbReference type="OpenTargets" id="ENSG00000277656"/>
<dbReference type="Proteomes" id="UP000005640">
    <property type="component" value="Unplaced"/>
</dbReference>
<proteinExistence type="evidence at protein level"/>
<gene>
    <name evidence="1 2" type="primary">GSTT1</name>
    <name evidence="1" type="ORF">hCG_39955</name>
</gene>
<organism evidence="2 3">
    <name type="scientific">Homo sapiens</name>
    <name type="common">Human</name>
    <dbReference type="NCBI Taxonomy" id="9606"/>
    <lineage>
        <taxon>Eukaryota</taxon>
        <taxon>Metazoa</taxon>
        <taxon>Chordata</taxon>
        <taxon>Craniata</taxon>
        <taxon>Vertebrata</taxon>
        <taxon>Euteleostomi</taxon>
        <taxon>Mammalia</taxon>
        <taxon>Eutheria</taxon>
        <taxon>Euarchontoglires</taxon>
        <taxon>Primates</taxon>
        <taxon>Haplorrhini</taxon>
        <taxon>Catarrhini</taxon>
        <taxon>Hominidae</taxon>
        <taxon>Homo</taxon>
    </lineage>
</organism>
<evidence type="ECO:0000313" key="3">
    <source>
        <dbReference type="Proteomes" id="UP000005640"/>
    </source>
</evidence>
<evidence type="ECO:0000313" key="1">
    <source>
        <dbReference type="EMBL" id="EAW59632.1"/>
    </source>
</evidence>
<dbReference type="PANTHER" id="PTHR43917:SF9">
    <property type="entry name" value="GLUTATHIONE S-TRANSFERASE THETA-1"/>
    <property type="match status" value="1"/>
</dbReference>
<keyword evidence="3" id="KW-1185">Reference proteome</keyword>
<protein>
    <submittedName>
        <fullName evidence="1 2">Glutathione S-transferase theta 1</fullName>
    </submittedName>
</protein>
<evidence type="ECO:0000313" key="2">
    <source>
        <dbReference type="Ensembl" id="ENSP00000486820.1"/>
    </source>
</evidence>
<dbReference type="Ensembl" id="ENST00000628465.1">
    <property type="protein sequence ID" value="ENSP00000486820.1"/>
    <property type="gene ID" value="ENSG00000277656.3"/>
</dbReference>
<sequence length="114" mass="12244">MGLELYLDLLSQPCRAVYIFAKKNDIPFELRIVDLIKDGVSLCRPGWSAVAGSQLTATSAARNLVLCLLFLLGRSALKRCLCPGEPPQEGASLEGRGLHLDGECGHPALPDAQI</sequence>
<keyword evidence="1" id="KW-0808">Transferase</keyword>
<dbReference type="Gene3D" id="3.40.30.10">
    <property type="entry name" value="Glutaredoxin"/>
    <property type="match status" value="1"/>
</dbReference>
<dbReference type="PANTHER" id="PTHR43917">
    <property type="match status" value="1"/>
</dbReference>
<dbReference type="EMBL" id="CH471095">
    <property type="protein sequence ID" value="EAW59632.1"/>
    <property type="molecule type" value="Genomic_DNA"/>
</dbReference>
<reference evidence="6" key="3">
    <citation type="journal article" date="2011" name="BMC Syst. Biol.">
        <title>Initial characterization of the human central proteome.</title>
        <authorList>
            <person name="Burkard T.R."/>
            <person name="Planyavsky M."/>
            <person name="Kaupe I."/>
            <person name="Breitwieser F.P."/>
            <person name="Burckstummer T."/>
            <person name="Bennett K.L."/>
            <person name="Superti-Furga G."/>
            <person name="Colinge J."/>
        </authorList>
    </citation>
    <scope>IDENTIFICATION BY MASS SPECTROMETRY [LARGE SCALE ANALYSIS]</scope>
</reference>
<reference evidence="2" key="4">
    <citation type="submission" date="2025-05" db="UniProtKB">
        <authorList>
            <consortium name="Ensembl"/>
        </authorList>
    </citation>
    <scope>IDENTIFICATION</scope>
</reference>
<dbReference type="InterPro" id="IPR051369">
    <property type="entry name" value="GST_Theta"/>
</dbReference>
<dbReference type="Bgee" id="ENSG00000277656">
    <property type="expression patterns" value="Expressed in vena cava and 148 other cell types or tissues"/>
</dbReference>
<evidence type="ECO:0007829" key="6">
    <source>
        <dbReference type="PubMed" id="21269460"/>
    </source>
</evidence>
<reference evidence="1" key="2">
    <citation type="submission" date="2005-07" db="EMBL/GenBank/DDBJ databases">
        <authorList>
            <person name="Mural R.J."/>
            <person name="Istrail S."/>
            <person name="Sutton G."/>
            <person name="Florea L."/>
            <person name="Halpern A.L."/>
            <person name="Mobarry C.M."/>
            <person name="Lippert R."/>
            <person name="Walenz B."/>
            <person name="Shatkay H."/>
            <person name="Dew I."/>
            <person name="Miller J.R."/>
            <person name="Flanigan M.J."/>
            <person name="Edwards N.J."/>
            <person name="Bolanos R."/>
            <person name="Fasulo D."/>
            <person name="Halldorsson B.V."/>
            <person name="Hannenhalli S."/>
            <person name="Turner R."/>
            <person name="Yooseph S."/>
            <person name="Lu F."/>
            <person name="Nusskern D.R."/>
            <person name="Shue B.C."/>
            <person name="Zheng X.H."/>
            <person name="Zhong F."/>
            <person name="Delcher A.L."/>
            <person name="Huson D.H."/>
            <person name="Kravitz S.A."/>
            <person name="Mouchard L."/>
            <person name="Reinert K."/>
            <person name="Remington K.A."/>
            <person name="Clark A.G."/>
            <person name="Waterman M.S."/>
            <person name="Eichler E.E."/>
            <person name="Adams M.D."/>
            <person name="Hunkapiller M.W."/>
            <person name="Myers E.W."/>
            <person name="Venter J.C."/>
        </authorList>
    </citation>
    <scope>NUCLEOTIDE SEQUENCE</scope>
</reference>
<dbReference type="GO" id="GO:0016740">
    <property type="term" value="F:transferase activity"/>
    <property type="evidence" value="ECO:0007669"/>
    <property type="project" value="UniProtKB-KW"/>
</dbReference>
<dbReference type="AlphaFoldDB" id="A0A0G2JRJ5"/>
<accession>A0A0G2JRJ5</accession>
<keyword evidence="4 5" id="KW-1267">Proteomics identification</keyword>
<evidence type="ECO:0007829" key="5">
    <source>
        <dbReference type="ProteomicsDB" id="A0A0G2JRJ5"/>
    </source>
</evidence>
<reference evidence="1" key="1">
    <citation type="journal article" date="2001" name="Science">
        <title>The sequence of the human genome.</title>
        <authorList>
            <person name="Venter J.C."/>
            <person name="Adams M.D."/>
            <person name="Myers E.W."/>
            <person name="Li P.W."/>
            <person name="Mural R.J."/>
            <person name="Sutton G.G."/>
            <person name="Smith H.O."/>
            <person name="Yandell M."/>
            <person name="Evans C.A."/>
            <person name="Holt R.A."/>
            <person name="Gocayne J.D."/>
            <person name="Amanatides P."/>
            <person name="Ballew R.M."/>
            <person name="Huson D.H."/>
            <person name="Wortman J.R."/>
            <person name="Zhang Q."/>
            <person name="Kodira C.D."/>
            <person name="Zheng X.H."/>
            <person name="Chen L."/>
            <person name="Skupski M."/>
            <person name="Subramanian G."/>
            <person name="Thomas P.D."/>
            <person name="Zhang J."/>
            <person name="Gabor Miklos G.L."/>
            <person name="Nelson C."/>
            <person name="Broder S."/>
            <person name="Clark A.G."/>
            <person name="Nadeau J."/>
            <person name="McKusick V.A."/>
            <person name="Zinder N."/>
            <person name="Levine A.J."/>
            <person name="Roberts R.J."/>
            <person name="Simon M."/>
            <person name="Slayman C."/>
            <person name="Hunkapiller M."/>
            <person name="Bolanos R."/>
            <person name="Delcher A."/>
            <person name="Dew I."/>
            <person name="Fasulo D."/>
            <person name="Flanigan M."/>
            <person name="Florea L."/>
            <person name="Halpern A."/>
            <person name="Hannenhalli S."/>
            <person name="Kravitz S."/>
            <person name="Levy S."/>
            <person name="Mobarry C."/>
            <person name="Reinert K."/>
            <person name="Remington K."/>
            <person name="Abu-Threideh J."/>
            <person name="Beasley E."/>
            <person name="Biddick K."/>
            <person name="Bonazzi V."/>
            <person name="Brandon R."/>
            <person name="Cargill M."/>
            <person name="Chandramouliswaran I."/>
            <person name="Charlab R."/>
            <person name="Chaturvedi K."/>
            <person name="Deng Z."/>
            <person name="Di Francesco V."/>
            <person name="Dunn P."/>
            <person name="Eilbeck K."/>
            <person name="Evangelista C."/>
            <person name="Gabrielian A.E."/>
            <person name="Gan W."/>
            <person name="Ge W."/>
            <person name="Gong F."/>
            <person name="Gu Z."/>
            <person name="Guan P."/>
            <person name="Heiman T.J."/>
            <person name="Higgins M.E."/>
            <person name="Ji R.R."/>
            <person name="Ke Z."/>
            <person name="Ketchum K.A."/>
            <person name="Lai Z."/>
            <person name="Lei Y."/>
            <person name="Li Z."/>
            <person name="Li J."/>
            <person name="Liang Y."/>
            <person name="Lin X."/>
            <person name="Lu F."/>
            <person name="Merkulov G.V."/>
            <person name="Milshina N."/>
            <person name="Moore H.M."/>
            <person name="Naik A.K."/>
            <person name="Narayan V.A."/>
            <person name="Neelam B."/>
            <person name="Nusskern D."/>
            <person name="Rusch D.B."/>
            <person name="Salzberg S."/>
            <person name="Shao W."/>
            <person name="Shue B."/>
            <person name="Sun J."/>
            <person name="Wang Z."/>
            <person name="Wang A."/>
            <person name="Wang X."/>
            <person name="Wang J."/>
            <person name="Wei M."/>
            <person name="Wides R."/>
            <person name="Xiao C."/>
            <person name="Yan C."/>
            <person name="Yao A."/>
            <person name="Ye J."/>
            <person name="Zhan M."/>
            <person name="Zhang W."/>
            <person name="Zhang H."/>
            <person name="Zhao Q."/>
            <person name="Zheng L."/>
            <person name="Zhong F."/>
            <person name="Zhong W."/>
            <person name="Zhu S."/>
            <person name="Zhao S."/>
            <person name="Gilbert D."/>
            <person name="Baumhueter S."/>
            <person name="Spier G."/>
            <person name="Carter C."/>
            <person name="Cravchik A."/>
            <person name="Woodage T."/>
            <person name="Ali F."/>
            <person name="An H."/>
            <person name="Awe A."/>
            <person name="Baldwin D."/>
            <person name="Baden H."/>
            <person name="Barnstead M."/>
            <person name="Barrow I."/>
            <person name="Beeson K."/>
            <person name="Busam D."/>
            <person name="Carver A."/>
            <person name="Center A."/>
            <person name="Cheng M.L."/>
            <person name="Curry L."/>
            <person name="Danaher S."/>
            <person name="Davenport L."/>
            <person name="Desilets R."/>
            <person name="Dietz S."/>
            <person name="Dodson K."/>
            <person name="Doup L."/>
            <person name="Ferriera S."/>
            <person name="Garg N."/>
            <person name="Gluecksmann A."/>
            <person name="Hart B."/>
            <person name="Haynes J."/>
            <person name="Haynes C."/>
            <person name="Heiner C."/>
            <person name="Hladun S."/>
            <person name="Hostin D."/>
            <person name="Houck J."/>
            <person name="Howland T."/>
            <person name="Ibegwam C."/>
            <person name="Johnson J."/>
            <person name="Kalush F."/>
            <person name="Kline L."/>
            <person name="Koduru S."/>
            <person name="Love A."/>
            <person name="Mann F."/>
            <person name="May D."/>
            <person name="McCawley S."/>
            <person name="McIntosh T."/>
            <person name="McMullen I."/>
            <person name="Moy M."/>
            <person name="Moy L."/>
            <person name="Murphy B."/>
            <person name="Nelson K."/>
            <person name="Pfannkoch C."/>
            <person name="Pratts E."/>
            <person name="Puri V."/>
            <person name="Qureshi H."/>
            <person name="Reardon M."/>
            <person name="Rodriguez R."/>
            <person name="Rogers Y.H."/>
            <person name="Romblad D."/>
            <person name="Ruhfel B."/>
            <person name="Scott R."/>
            <person name="Sitter C."/>
            <person name="Smallwood M."/>
            <person name="Stewart E."/>
            <person name="Strong R."/>
            <person name="Suh E."/>
            <person name="Thomas R."/>
            <person name="Tint N.N."/>
            <person name="Tse S."/>
            <person name="Vech C."/>
            <person name="Wang G."/>
            <person name="Wetter J."/>
            <person name="Williams S."/>
            <person name="Williams M."/>
            <person name="Windsor S."/>
            <person name="Winn-Deen E."/>
            <person name="Wolfe K."/>
            <person name="Zaveri J."/>
            <person name="Zaveri K."/>
            <person name="Abril J.F."/>
            <person name="Guigo R."/>
            <person name="Campbell M.J."/>
            <person name="Sjolander K.V."/>
            <person name="Karlak B."/>
            <person name="Kejariwal A."/>
            <person name="Mi H."/>
            <person name="Lazareva B."/>
            <person name="Hatton T."/>
            <person name="Narechania A."/>
            <person name="Diemer K."/>
            <person name="Muruganujan A."/>
            <person name="Guo N."/>
            <person name="Sato S."/>
            <person name="Bafna V."/>
            <person name="Istrail S."/>
            <person name="Lippert R."/>
            <person name="Schwartz R."/>
            <person name="Walenz B."/>
            <person name="Yooseph S."/>
            <person name="Allen D."/>
            <person name="Basu A."/>
            <person name="Baxendale J."/>
            <person name="Blick L."/>
            <person name="Caminha M."/>
            <person name="Carnes-Stine J."/>
            <person name="Caulk P."/>
            <person name="Chiang Y.H."/>
            <person name="Coyne M."/>
            <person name="Dahlke C."/>
            <person name="Mays A."/>
            <person name="Dombroski M."/>
            <person name="Donnelly M."/>
            <person name="Ely D."/>
            <person name="Esparham S."/>
            <person name="Fosler C."/>
            <person name="Gire H."/>
            <person name="Glanowski S."/>
            <person name="Glasser K."/>
            <person name="Glodek A."/>
            <person name="Gorokhov M."/>
            <person name="Graham K."/>
            <person name="Gropman B."/>
            <person name="Harris M."/>
            <person name="Heil J."/>
            <person name="Henderson S."/>
            <person name="Hoover J."/>
            <person name="Jennings D."/>
            <person name="Jordan C."/>
            <person name="Jordan J."/>
            <person name="Kasha J."/>
            <person name="Kagan L."/>
            <person name="Kraft C."/>
            <person name="Levitsky A."/>
            <person name="Lewis M."/>
            <person name="Liu X."/>
            <person name="Lopez J."/>
            <person name="Ma D."/>
            <person name="Majoros W."/>
            <person name="McDaniel J."/>
            <person name="Murphy S."/>
            <person name="Newman M."/>
            <person name="Nguyen T."/>
            <person name="Nguyen N."/>
            <person name="Nodell M."/>
            <person name="Pan S."/>
            <person name="Peck J."/>
            <person name="Peterson M."/>
            <person name="Rowe W."/>
            <person name="Sanders R."/>
            <person name="Scott J."/>
            <person name="Simpson M."/>
            <person name="Smith T."/>
            <person name="Sprague A."/>
            <person name="Stockwell T."/>
            <person name="Turner R."/>
            <person name="Venter E."/>
            <person name="Wang M."/>
            <person name="Wen M."/>
            <person name="Wu D."/>
            <person name="Wu M."/>
            <person name="Xia A."/>
            <person name="Zandieh A."/>
            <person name="Zhu X."/>
        </authorList>
    </citation>
    <scope>NUCLEOTIDE SEQUENCE</scope>
</reference>
<name>A0A0G2JRJ5_HUMAN</name>
<dbReference type="SMR" id="A0A0G2JRJ5"/>
<evidence type="ECO:0007829" key="4">
    <source>
        <dbReference type="PeptideAtlas" id="A0A0G2JRJ5"/>
    </source>
</evidence>